<evidence type="ECO:0000256" key="10">
    <source>
        <dbReference type="ARBA" id="ARBA00029439"/>
    </source>
</evidence>
<dbReference type="SUPFAM" id="SSF53756">
    <property type="entry name" value="UDP-Glycosyltransferase/glycogen phosphorylase"/>
    <property type="match status" value="1"/>
</dbReference>
<evidence type="ECO:0000313" key="15">
    <source>
        <dbReference type="EMBL" id="EPJ28723.1"/>
    </source>
</evidence>
<evidence type="ECO:0000256" key="8">
    <source>
        <dbReference type="ARBA" id="ARBA00022679"/>
    </source>
</evidence>
<dbReference type="Pfam" id="PF02684">
    <property type="entry name" value="LpxB"/>
    <property type="match status" value="1"/>
</dbReference>
<feature type="transmembrane region" description="Helical" evidence="13">
    <location>
        <begin position="96"/>
        <end position="118"/>
    </location>
</feature>
<reference evidence="15 16" key="1">
    <citation type="submission" date="2013-04" db="EMBL/GenBank/DDBJ databases">
        <title>Genome sequence of Chlamydia psittaci 99DC5.</title>
        <authorList>
            <person name="Huot-Creasy H."/>
            <person name="McCracken C.L."/>
            <person name="Humphries M."/>
            <person name="Sachse K."/>
            <person name="Laroucau K."/>
            <person name="Bavoil P."/>
            <person name="Myers G.S."/>
        </authorList>
    </citation>
    <scope>NUCLEOTIDE SEQUENCE [LARGE SCALE GENOMIC DNA]</scope>
    <source>
        <strain evidence="15 16">99DC5</strain>
    </source>
</reference>
<proteinExistence type="inferred from homology"/>
<dbReference type="SMART" id="SM01259">
    <property type="entry name" value="LAB_N"/>
    <property type="match status" value="2"/>
</dbReference>
<keyword evidence="8 12" id="KW-0808">Transferase</keyword>
<evidence type="ECO:0000256" key="4">
    <source>
        <dbReference type="ARBA" id="ARBA00020902"/>
    </source>
</evidence>
<keyword evidence="13" id="KW-0472">Membrane</keyword>
<sequence length="627" mass="71669">MFPLYLVRILYPIGLIANIFFGFAFTIQWFLSERHKKAYVPKAFWIFSSIGAILMITHGFIQSQFPIALLHGANLVIYFRNLNISSSRKLSLKTTLIILAVTLLLTALPFAIEAYYHPNMQWMASPNIFHLPLPPPNIYWHIIGCFGLFTFSCRFFIQWCYLEMNNQSTLPALFWQVGFVGGFLAFLYFIRTGDPVNILSYGCGLFPSVANLRIIYKKSRLSEFHNPSYFISAGEASGDTLGSDLLRHIKALNPDQRCFGVGGPLMRKEGLEPLIHMEEFQVSGFLEILTSIFTLVKKYRKLYKAILKENPEIVFCIDFPDFHFFLIKKLRKCGYTGKIVHYVCPSIWAWRPKRKKILEKYLDTLLLILPFENELFTDSPLKTIYLGHPLVKTISNFQHCASWKQELAISDQPIVALFPGSRPGDILRNLQVQIRAFLASSLAESHQLLISSYNPKHDQTILDLLEKEGCHGKIVPEMFRYHLMRDCDCALAKCGTIVLEAALNQTPTIVTCLLRPFDSFLAKYIFKIFMSAYSLPNIITKSIIFPEFIGGKSDFTPEEVAAAIDSLANPESKEKQKLACQKLLETMKTNVVTIQECLQTIYSLNSRFHRENGCLGNYVQKNVRPSF</sequence>
<evidence type="ECO:0000256" key="13">
    <source>
        <dbReference type="SAM" id="Phobius"/>
    </source>
</evidence>
<protein>
    <recommendedName>
        <fullName evidence="4 12">Lipid-A-disaccharide synthase</fullName>
        <ecNumber evidence="3 12">2.4.1.182</ecNumber>
    </recommendedName>
</protein>
<keyword evidence="13" id="KW-1133">Transmembrane helix</keyword>
<dbReference type="PANTHER" id="PTHR30372">
    <property type="entry name" value="LIPID-A-DISACCHARIDE SYNTHASE"/>
    <property type="match status" value="1"/>
</dbReference>
<comment type="similarity">
    <text evidence="2">In the C-terminal section; belongs to the LpxB family.</text>
</comment>
<feature type="transmembrane region" description="Helical" evidence="13">
    <location>
        <begin position="43"/>
        <end position="61"/>
    </location>
</feature>
<evidence type="ECO:0000256" key="1">
    <source>
        <dbReference type="ARBA" id="ARBA00002056"/>
    </source>
</evidence>
<keyword evidence="16" id="KW-1185">Reference proteome</keyword>
<dbReference type="Proteomes" id="UP000014627">
    <property type="component" value="Unassembled WGS sequence"/>
</dbReference>
<evidence type="ECO:0000256" key="12">
    <source>
        <dbReference type="HAMAP-Rule" id="MF_00392"/>
    </source>
</evidence>
<feature type="transmembrane region" description="Helical" evidence="13">
    <location>
        <begin position="67"/>
        <end position="84"/>
    </location>
</feature>
<evidence type="ECO:0000256" key="11">
    <source>
        <dbReference type="ARBA" id="ARBA00048975"/>
    </source>
</evidence>
<dbReference type="RefSeq" id="WP_014945606.1">
    <property type="nucleotide sequence ID" value="NZ_KE356190.1"/>
</dbReference>
<evidence type="ECO:0000256" key="9">
    <source>
        <dbReference type="ARBA" id="ARBA00023098"/>
    </source>
</evidence>
<dbReference type="Pfam" id="PF07578">
    <property type="entry name" value="LAB_N"/>
    <property type="match status" value="2"/>
</dbReference>
<comment type="catalytic activity">
    <reaction evidence="11 12">
        <text>a lipid X + a UDP-2-N,3-O-bis[(3R)-3-hydroxyacyl]-alpha-D-glucosamine = a lipid A disaccharide + UDP + H(+)</text>
        <dbReference type="Rhea" id="RHEA:67828"/>
        <dbReference type="ChEBI" id="CHEBI:15378"/>
        <dbReference type="ChEBI" id="CHEBI:58223"/>
        <dbReference type="ChEBI" id="CHEBI:137748"/>
        <dbReference type="ChEBI" id="CHEBI:176338"/>
        <dbReference type="ChEBI" id="CHEBI:176343"/>
        <dbReference type="EC" id="2.4.1.182"/>
    </reaction>
</comment>
<evidence type="ECO:0000256" key="5">
    <source>
        <dbReference type="ARBA" id="ARBA00022516"/>
    </source>
</evidence>
<evidence type="ECO:0000313" key="16">
    <source>
        <dbReference type="Proteomes" id="UP000014627"/>
    </source>
</evidence>
<keyword evidence="5 12" id="KW-0444">Lipid biosynthesis</keyword>
<name>A0ABN0MQN0_CHLPS</name>
<dbReference type="NCBIfam" id="NF002173">
    <property type="entry name" value="PRK01021.1"/>
    <property type="match status" value="1"/>
</dbReference>
<feature type="transmembrane region" description="Helical" evidence="13">
    <location>
        <begin position="6"/>
        <end position="31"/>
    </location>
</feature>
<organism evidence="15 16">
    <name type="scientific">Chlamydia psittaci 99DC5</name>
    <dbReference type="NCBI Taxonomy" id="1112251"/>
    <lineage>
        <taxon>Bacteria</taxon>
        <taxon>Pseudomonadati</taxon>
        <taxon>Chlamydiota</taxon>
        <taxon>Chlamydiia</taxon>
        <taxon>Chlamydiales</taxon>
        <taxon>Chlamydiaceae</taxon>
        <taxon>Chlamydia/Chlamydophila group</taxon>
        <taxon>Chlamydia</taxon>
    </lineage>
</organism>
<dbReference type="GO" id="GO:0008915">
    <property type="term" value="F:lipid-A-disaccharide synthase activity"/>
    <property type="evidence" value="ECO:0007669"/>
    <property type="project" value="UniProtKB-EC"/>
</dbReference>
<dbReference type="PANTHER" id="PTHR30372:SF4">
    <property type="entry name" value="LIPID-A-DISACCHARIDE SYNTHASE, MITOCHONDRIAL-RELATED"/>
    <property type="match status" value="1"/>
</dbReference>
<comment type="function">
    <text evidence="1 12">Condensation of UDP-2,3-diacylglucosamine and 2,3-diacylglucosamine-1-phosphate to form lipid A disaccharide, a precursor of lipid A, a phosphorylated glycolipid that anchors the lipopolysaccharide to the outer membrane of the cell.</text>
</comment>
<feature type="domain" description="Lipid A biosynthesis N-terminal" evidence="14">
    <location>
        <begin position="13"/>
        <end position="84"/>
    </location>
</feature>
<dbReference type="NCBIfam" id="TIGR00215">
    <property type="entry name" value="lpxB"/>
    <property type="match status" value="1"/>
</dbReference>
<dbReference type="InterPro" id="IPR003835">
    <property type="entry name" value="Glyco_trans_19"/>
</dbReference>
<evidence type="ECO:0000256" key="7">
    <source>
        <dbReference type="ARBA" id="ARBA00022676"/>
    </source>
</evidence>
<feature type="transmembrane region" description="Helical" evidence="13">
    <location>
        <begin position="138"/>
        <end position="157"/>
    </location>
</feature>
<keyword evidence="7 12" id="KW-0328">Glycosyltransferase</keyword>
<dbReference type="InterPro" id="IPR011499">
    <property type="entry name" value="Lipid_A_biosynth_N"/>
</dbReference>
<evidence type="ECO:0000256" key="2">
    <source>
        <dbReference type="ARBA" id="ARBA00008505"/>
    </source>
</evidence>
<accession>A0ABN0MQN0</accession>
<dbReference type="EMBL" id="ATLC01000044">
    <property type="protein sequence ID" value="EPJ28723.1"/>
    <property type="molecule type" value="Genomic_DNA"/>
</dbReference>
<gene>
    <name evidence="12 15" type="primary">lpxB</name>
    <name evidence="15" type="ORF">CP99DC5_0177</name>
</gene>
<feature type="transmembrane region" description="Helical" evidence="13">
    <location>
        <begin position="169"/>
        <end position="190"/>
    </location>
</feature>
<evidence type="ECO:0000256" key="6">
    <source>
        <dbReference type="ARBA" id="ARBA00022556"/>
    </source>
</evidence>
<comment type="pathway">
    <text evidence="10 12">Bacterial outer membrane biogenesis; LPS lipid A biosynthesis.</text>
</comment>
<dbReference type="HAMAP" id="MF_00392">
    <property type="entry name" value="LpxB"/>
    <property type="match status" value="1"/>
</dbReference>
<dbReference type="EC" id="2.4.1.182" evidence="3 12"/>
<keyword evidence="13" id="KW-0812">Transmembrane</keyword>
<comment type="caution">
    <text evidence="15">The sequence shown here is derived from an EMBL/GenBank/DDBJ whole genome shotgun (WGS) entry which is preliminary data.</text>
</comment>
<keyword evidence="6 12" id="KW-0441">Lipid A biosynthesis</keyword>
<comment type="similarity">
    <text evidence="12">Belongs to the LpxB family.</text>
</comment>
<evidence type="ECO:0000259" key="14">
    <source>
        <dbReference type="SMART" id="SM01259"/>
    </source>
</evidence>
<keyword evidence="9 12" id="KW-0443">Lipid metabolism</keyword>
<feature type="domain" description="Lipid A biosynthesis N-terminal" evidence="14">
    <location>
        <begin position="143"/>
        <end position="214"/>
    </location>
</feature>
<evidence type="ECO:0000256" key="3">
    <source>
        <dbReference type="ARBA" id="ARBA00012687"/>
    </source>
</evidence>